<proteinExistence type="inferred from homology"/>
<dbReference type="InterPro" id="IPR038460">
    <property type="entry name" value="AcetylCoA_hyd_C_sf"/>
</dbReference>
<keyword evidence="6" id="KW-1185">Reference proteome</keyword>
<dbReference type="Proteomes" id="UP001179280">
    <property type="component" value="Unassembled WGS sequence"/>
</dbReference>
<comment type="caution">
    <text evidence="5">The sequence shown here is derived from an EMBL/GenBank/DDBJ whole genome shotgun (WGS) entry which is preliminary data.</text>
</comment>
<dbReference type="RefSeq" id="WP_204467956.1">
    <property type="nucleotide sequence ID" value="NZ_JAFBCV010000013.1"/>
</dbReference>
<feature type="domain" description="Acetyl-CoA hydrolase/transferase C-terminal" evidence="4">
    <location>
        <begin position="268"/>
        <end position="421"/>
    </location>
</feature>
<evidence type="ECO:0000256" key="2">
    <source>
        <dbReference type="ARBA" id="ARBA00022679"/>
    </source>
</evidence>
<dbReference type="InterPro" id="IPR046433">
    <property type="entry name" value="ActCoA_hydro"/>
</dbReference>
<accession>A0ABS2SYW1</accession>
<dbReference type="PANTHER" id="PTHR21432">
    <property type="entry name" value="ACETYL-COA HYDROLASE-RELATED"/>
    <property type="match status" value="1"/>
</dbReference>
<keyword evidence="5" id="KW-0378">Hydrolase</keyword>
<evidence type="ECO:0000256" key="1">
    <source>
        <dbReference type="ARBA" id="ARBA00009632"/>
    </source>
</evidence>
<name>A0ABS2SYW1_9BACI</name>
<keyword evidence="2" id="KW-0808">Transferase</keyword>
<feature type="domain" description="Acetyl-CoA hydrolase/transferase N-terminal" evidence="3">
    <location>
        <begin position="31"/>
        <end position="176"/>
    </location>
</feature>
<reference evidence="5" key="1">
    <citation type="submission" date="2021-01" db="EMBL/GenBank/DDBJ databases">
        <title>Genomic Encyclopedia of Type Strains, Phase IV (KMG-IV): sequencing the most valuable type-strain genomes for metagenomic binning, comparative biology and taxonomic classification.</title>
        <authorList>
            <person name="Goeker M."/>
        </authorList>
    </citation>
    <scope>NUCLEOTIDE SEQUENCE</scope>
    <source>
        <strain evidence="5">DSM 21943</strain>
    </source>
</reference>
<dbReference type="Gene3D" id="3.30.750.70">
    <property type="entry name" value="4-hydroxybutyrate coenzyme like domains"/>
    <property type="match status" value="1"/>
</dbReference>
<organism evidence="5 6">
    <name type="scientific">Shouchella xiaoxiensis</name>
    <dbReference type="NCBI Taxonomy" id="766895"/>
    <lineage>
        <taxon>Bacteria</taxon>
        <taxon>Bacillati</taxon>
        <taxon>Bacillota</taxon>
        <taxon>Bacilli</taxon>
        <taxon>Bacillales</taxon>
        <taxon>Bacillaceae</taxon>
        <taxon>Shouchella</taxon>
    </lineage>
</organism>
<gene>
    <name evidence="5" type="ORF">JOC54_003672</name>
</gene>
<dbReference type="InterPro" id="IPR037171">
    <property type="entry name" value="NagB/RpiA_transferase-like"/>
</dbReference>
<dbReference type="SUPFAM" id="SSF100950">
    <property type="entry name" value="NagB/RpiA/CoA transferase-like"/>
    <property type="match status" value="2"/>
</dbReference>
<dbReference type="InterPro" id="IPR026888">
    <property type="entry name" value="AcetylCoA_hyd_C"/>
</dbReference>
<evidence type="ECO:0000313" key="5">
    <source>
        <dbReference type="EMBL" id="MBM7840391.1"/>
    </source>
</evidence>
<dbReference type="EMBL" id="JAFBCV010000013">
    <property type="protein sequence ID" value="MBM7840391.1"/>
    <property type="molecule type" value="Genomic_DNA"/>
</dbReference>
<dbReference type="Pfam" id="PF13336">
    <property type="entry name" value="AcetylCoA_hyd_C"/>
    <property type="match status" value="1"/>
</dbReference>
<sequence length="430" mass="47135">MEVTALYEKKKVETAFKLINQIKPETDIVVPIAVGEPRTLVETLPEHQGLKGNRLFQMLSLGPVLDIEKERLQIVSMFLTGHERVAFQAGKIDLLPNHFSDVPHILEEILREPTIMIQTSKMNEEGYFSLGTNADYTMTVIENGAKIIAEVNEQMPFTDGENLIHLKDVEGFIETNRPLPTTPDIPLRPADKKIGRLCADLIEDGSTIQIGFGSIPNAIMDDLHEHKELTVHTEMIPDKIVDLMESGAVTNQNNVFAPGCLTATFAYGSNRLYSFMNENPLIKMMPVKDTNDSRKLAAIPKLVTINAAIEVDLYGQCNAETVSGSYYSSTGGQADFGIGARMNKEAKGIICLHASAKGGAISKIVPKLSAGAVVTTSKNDVDYVVTEFGVAKLRGKTVHERAKALIAIAHPDFREQLEEDARSAALLPPK</sequence>
<protein>
    <submittedName>
        <fullName evidence="5">Acyl-CoA hydrolase</fullName>
    </submittedName>
</protein>
<evidence type="ECO:0000259" key="3">
    <source>
        <dbReference type="Pfam" id="PF02550"/>
    </source>
</evidence>
<dbReference type="Pfam" id="PF02550">
    <property type="entry name" value="AcetylCoA_hydro"/>
    <property type="match status" value="1"/>
</dbReference>
<dbReference type="InterPro" id="IPR003702">
    <property type="entry name" value="ActCoA_hydro_N"/>
</dbReference>
<dbReference type="Gene3D" id="3.40.1080.20">
    <property type="entry name" value="Acetyl-CoA hydrolase/transferase C-terminal domain"/>
    <property type="match status" value="1"/>
</dbReference>
<dbReference type="Gene3D" id="3.40.1080.10">
    <property type="entry name" value="Glutaconate Coenzyme A-transferase"/>
    <property type="match status" value="1"/>
</dbReference>
<comment type="similarity">
    <text evidence="1">Belongs to the acetyl-CoA hydrolase/transferase family.</text>
</comment>
<dbReference type="PANTHER" id="PTHR21432:SF20">
    <property type="entry name" value="ACETYL-COA HYDROLASE"/>
    <property type="match status" value="1"/>
</dbReference>
<evidence type="ECO:0000259" key="4">
    <source>
        <dbReference type="Pfam" id="PF13336"/>
    </source>
</evidence>
<evidence type="ECO:0000313" key="6">
    <source>
        <dbReference type="Proteomes" id="UP001179280"/>
    </source>
</evidence>
<dbReference type="GO" id="GO:0016787">
    <property type="term" value="F:hydrolase activity"/>
    <property type="evidence" value="ECO:0007669"/>
    <property type="project" value="UniProtKB-KW"/>
</dbReference>